<keyword evidence="1" id="KW-1133">Transmembrane helix</keyword>
<sequence length="127" mass="14156">MKCCLKTSKADQTYDEGHPLPLISSCTFHLFGVRTRAPVDMNKSLDDDDSDETTSGTVFKMSFYEQSTLDGVIFIGLCVMCAGILLMAIKLCYNYVRNFPVRKDSELLGINMNFPMPKEDSASYSVA</sequence>
<proteinExistence type="predicted"/>
<evidence type="ECO:0000313" key="2">
    <source>
        <dbReference type="Proteomes" id="UP000025227"/>
    </source>
</evidence>
<keyword evidence="1" id="KW-0812">Transmembrane</keyword>
<dbReference type="WBParaSite" id="HCON_00160570-00001">
    <property type="protein sequence ID" value="HCON_00160570-00001"/>
    <property type="gene ID" value="HCON_00160570"/>
</dbReference>
<reference evidence="3" key="1">
    <citation type="submission" date="2020-12" db="UniProtKB">
        <authorList>
            <consortium name="WormBaseParasite"/>
        </authorList>
    </citation>
    <scope>IDENTIFICATION</scope>
    <source>
        <strain evidence="3">MHco3</strain>
    </source>
</reference>
<evidence type="ECO:0000256" key="1">
    <source>
        <dbReference type="SAM" id="Phobius"/>
    </source>
</evidence>
<protein>
    <submittedName>
        <fullName evidence="3">FXYD domain-containing ion transport regulator</fullName>
    </submittedName>
</protein>
<dbReference type="Proteomes" id="UP000025227">
    <property type="component" value="Unplaced"/>
</dbReference>
<organism evidence="2 3">
    <name type="scientific">Haemonchus contortus</name>
    <name type="common">Barber pole worm</name>
    <dbReference type="NCBI Taxonomy" id="6289"/>
    <lineage>
        <taxon>Eukaryota</taxon>
        <taxon>Metazoa</taxon>
        <taxon>Ecdysozoa</taxon>
        <taxon>Nematoda</taxon>
        <taxon>Chromadorea</taxon>
        <taxon>Rhabditida</taxon>
        <taxon>Rhabditina</taxon>
        <taxon>Rhabditomorpha</taxon>
        <taxon>Strongyloidea</taxon>
        <taxon>Trichostrongylidae</taxon>
        <taxon>Haemonchus</taxon>
    </lineage>
</organism>
<dbReference type="AlphaFoldDB" id="A0A7I5EDL0"/>
<evidence type="ECO:0000313" key="3">
    <source>
        <dbReference type="WBParaSite" id="HCON_00160570-00001"/>
    </source>
</evidence>
<name>A0A7I5EDL0_HAECO</name>
<feature type="transmembrane region" description="Helical" evidence="1">
    <location>
        <begin position="71"/>
        <end position="93"/>
    </location>
</feature>
<dbReference type="OrthoDB" id="5867072at2759"/>
<accession>A0A7I5EDL0</accession>
<keyword evidence="1" id="KW-0472">Membrane</keyword>
<keyword evidence="2" id="KW-1185">Reference proteome</keyword>